<dbReference type="PANTHER" id="PTHR18895:SF74">
    <property type="entry name" value="MTRF1L RELEASE FACTOR GLUTAMINE METHYLTRANSFERASE"/>
    <property type="match status" value="1"/>
</dbReference>
<dbReference type="InterPro" id="IPR007848">
    <property type="entry name" value="Small_mtfrase_dom"/>
</dbReference>
<feature type="domain" description="Methyltransferase small" evidence="6">
    <location>
        <begin position="101"/>
        <end position="194"/>
    </location>
</feature>
<reference evidence="8 9" key="1">
    <citation type="submission" date="2009-03" db="EMBL/GenBank/DDBJ databases">
        <authorList>
            <person name="Fraser-Liggett C.M."/>
            <person name="Mongodin E.F."/>
            <person name="Casjens B."/>
            <person name="Dunn J."/>
            <person name="Luft B."/>
            <person name="Qiu W."/>
            <person name="Schutzer S."/>
            <person name="Sebastian Y."/>
        </authorList>
    </citation>
    <scope>NUCLEOTIDE SEQUENCE [LARGE SCALE GENOMIC DNA]</scope>
    <source>
        <strain evidence="8 9">118a</strain>
    </source>
</reference>
<dbReference type="PANTHER" id="PTHR18895">
    <property type="entry name" value="HEMK METHYLTRANSFERASE"/>
    <property type="match status" value="1"/>
</dbReference>
<dbReference type="EC" id="2.1.1.297" evidence="5"/>
<feature type="binding site" evidence="5">
    <location>
        <begin position="179"/>
        <end position="182"/>
    </location>
    <ligand>
        <name>substrate</name>
    </ligand>
</feature>
<dbReference type="InterPro" id="IPR040758">
    <property type="entry name" value="PrmC_N"/>
</dbReference>
<dbReference type="NCBIfam" id="TIGR03534">
    <property type="entry name" value="RF_mod_PrmC"/>
    <property type="match status" value="1"/>
</dbReference>
<sequence length="286" mass="32815">MNINEVINYAKGKNLDTIEALLILELILKTKKELIIANIKKSLTKKEKKLFFDQIDKIEKGIPIHYILQKKEFMGIEFNLNRHVLIPRFDTECLVEEALIQIQQNGFKKILDLCCGSGCIGLSIAYYIRKKVILSDISTKALQIVEKNTKKLKLEKFVEIIHSNLLKCIKGKLDIIITNPPYLNKEELEIKNKIKKEPTKALLGFGKDGLNISRKILNQAKEKLSPNGLIIIESAPWQIKSLKDFAIKKGFSHLKTIYDLEKRARALILGQRDDTSIRNCTFNQDK</sequence>
<feature type="binding site" evidence="5">
    <location>
        <position position="136"/>
    </location>
    <ligand>
        <name>S-adenosyl-L-methionine</name>
        <dbReference type="ChEBI" id="CHEBI:59789"/>
    </ligand>
</feature>
<organism evidence="8 9">
    <name type="scientific">Borreliella burgdorferi 118a</name>
    <dbReference type="NCBI Taxonomy" id="476210"/>
    <lineage>
        <taxon>Bacteria</taxon>
        <taxon>Pseudomonadati</taxon>
        <taxon>Spirochaetota</taxon>
        <taxon>Spirochaetia</taxon>
        <taxon>Spirochaetales</taxon>
        <taxon>Borreliaceae</taxon>
        <taxon>Borreliella</taxon>
    </lineage>
</organism>
<evidence type="ECO:0000256" key="3">
    <source>
        <dbReference type="ARBA" id="ARBA00022691"/>
    </source>
</evidence>
<dbReference type="RefSeq" id="WP_002659737.1">
    <property type="nucleotide sequence ID" value="NZ_ABGI02000003.1"/>
</dbReference>
<dbReference type="InterPro" id="IPR050320">
    <property type="entry name" value="N5-glutamine_MTase"/>
</dbReference>
<dbReference type="Proteomes" id="UP000006208">
    <property type="component" value="Unassembled WGS sequence"/>
</dbReference>
<comment type="similarity">
    <text evidence="5">Belongs to the protein N5-glutamine methyltransferase family. PrmC subfamily.</text>
</comment>
<comment type="catalytic activity">
    <reaction evidence="4 5">
        <text>L-glutaminyl-[peptide chain release factor] + S-adenosyl-L-methionine = N(5)-methyl-L-glutaminyl-[peptide chain release factor] + S-adenosyl-L-homocysteine + H(+)</text>
        <dbReference type="Rhea" id="RHEA:42896"/>
        <dbReference type="Rhea" id="RHEA-COMP:10271"/>
        <dbReference type="Rhea" id="RHEA-COMP:10272"/>
        <dbReference type="ChEBI" id="CHEBI:15378"/>
        <dbReference type="ChEBI" id="CHEBI:30011"/>
        <dbReference type="ChEBI" id="CHEBI:57856"/>
        <dbReference type="ChEBI" id="CHEBI:59789"/>
        <dbReference type="ChEBI" id="CHEBI:61891"/>
        <dbReference type="EC" id="2.1.1.297"/>
    </reaction>
</comment>
<dbReference type="InterPro" id="IPR029063">
    <property type="entry name" value="SAM-dependent_MTases_sf"/>
</dbReference>
<evidence type="ECO:0000259" key="7">
    <source>
        <dbReference type="Pfam" id="PF17827"/>
    </source>
</evidence>
<proteinExistence type="inferred from homology"/>
<dbReference type="GO" id="GO:0102559">
    <property type="term" value="F:peptide chain release factor N(5)-glutamine methyltransferase activity"/>
    <property type="evidence" value="ECO:0007669"/>
    <property type="project" value="UniProtKB-EC"/>
</dbReference>
<keyword evidence="2 5" id="KW-0808">Transferase</keyword>
<dbReference type="Pfam" id="PF17827">
    <property type="entry name" value="PrmC_N"/>
    <property type="match status" value="1"/>
</dbReference>
<evidence type="ECO:0000256" key="4">
    <source>
        <dbReference type="ARBA" id="ARBA00048391"/>
    </source>
</evidence>
<protein>
    <recommendedName>
        <fullName evidence="5">Release factor glutamine methyltransferase</fullName>
        <shortName evidence="5">RF MTase</shortName>
        <ecNumber evidence="5">2.1.1.297</ecNumber>
    </recommendedName>
    <alternativeName>
        <fullName evidence="5">N5-glutamine methyltransferase PrmC</fullName>
    </alternativeName>
    <alternativeName>
        <fullName evidence="5">Protein-(glutamine-N5) MTase PrmC</fullName>
    </alternativeName>
    <alternativeName>
        <fullName evidence="5">Protein-glutamine N-methyltransferase PrmC</fullName>
    </alternativeName>
</protein>
<gene>
    <name evidence="5" type="primary">prmC</name>
    <name evidence="8" type="ORF">BBU118A_0199</name>
</gene>
<evidence type="ECO:0000256" key="2">
    <source>
        <dbReference type="ARBA" id="ARBA00022679"/>
    </source>
</evidence>
<dbReference type="PROSITE" id="PS00092">
    <property type="entry name" value="N6_MTASE"/>
    <property type="match status" value="1"/>
</dbReference>
<dbReference type="GO" id="GO:0003676">
    <property type="term" value="F:nucleic acid binding"/>
    <property type="evidence" value="ECO:0007669"/>
    <property type="project" value="InterPro"/>
</dbReference>
<evidence type="ECO:0000313" key="9">
    <source>
        <dbReference type="Proteomes" id="UP000006208"/>
    </source>
</evidence>
<dbReference type="Gene3D" id="3.40.50.150">
    <property type="entry name" value="Vaccinia Virus protein VP39"/>
    <property type="match status" value="1"/>
</dbReference>
<dbReference type="AlphaFoldDB" id="A0A7U8I7G6"/>
<dbReference type="GO" id="GO:0032259">
    <property type="term" value="P:methylation"/>
    <property type="evidence" value="ECO:0007669"/>
    <property type="project" value="UniProtKB-KW"/>
</dbReference>
<dbReference type="HAMAP" id="MF_02126">
    <property type="entry name" value="RF_methyltr_PrmC"/>
    <property type="match status" value="1"/>
</dbReference>
<evidence type="ECO:0000259" key="6">
    <source>
        <dbReference type="Pfam" id="PF05175"/>
    </source>
</evidence>
<keyword evidence="1 5" id="KW-0489">Methyltransferase</keyword>
<dbReference type="CDD" id="cd02440">
    <property type="entry name" value="AdoMet_MTases"/>
    <property type="match status" value="1"/>
</dbReference>
<dbReference type="InterPro" id="IPR019874">
    <property type="entry name" value="RF_methyltr_PrmC"/>
</dbReference>
<evidence type="ECO:0000313" key="8">
    <source>
        <dbReference type="EMBL" id="EEG99059.1"/>
    </source>
</evidence>
<feature type="binding site" evidence="5">
    <location>
        <position position="179"/>
    </location>
    <ligand>
        <name>S-adenosyl-L-methionine</name>
        <dbReference type="ChEBI" id="CHEBI:59789"/>
    </ligand>
</feature>
<evidence type="ECO:0000256" key="1">
    <source>
        <dbReference type="ARBA" id="ARBA00022603"/>
    </source>
</evidence>
<dbReference type="EMBL" id="ABGI02000003">
    <property type="protein sequence ID" value="EEG99059.1"/>
    <property type="molecule type" value="Genomic_DNA"/>
</dbReference>
<name>A0A7U8I7G6_BORBG</name>
<comment type="caution">
    <text evidence="5">Lacks conserved residue(s) required for the propagation of feature annotation.</text>
</comment>
<dbReference type="InterPro" id="IPR004556">
    <property type="entry name" value="HemK-like"/>
</dbReference>
<comment type="caution">
    <text evidence="8">The sequence shown here is derived from an EMBL/GenBank/DDBJ whole genome shotgun (WGS) entry which is preliminary data.</text>
</comment>
<keyword evidence="3 5" id="KW-0949">S-adenosyl-L-methionine</keyword>
<feature type="domain" description="Release factor glutamine methyltransferase N-terminal" evidence="7">
    <location>
        <begin position="15"/>
        <end position="68"/>
    </location>
</feature>
<evidence type="ECO:0000256" key="5">
    <source>
        <dbReference type="HAMAP-Rule" id="MF_02126"/>
    </source>
</evidence>
<comment type="function">
    <text evidence="5">Methylates the class 1 translation termination release factors RF1/PrfA and RF2/PrfB on the glutamine residue of the universally conserved GGQ motif.</text>
</comment>
<dbReference type="Gene3D" id="1.10.8.10">
    <property type="entry name" value="DNA helicase RuvA subunit, C-terminal domain"/>
    <property type="match status" value="1"/>
</dbReference>
<dbReference type="Pfam" id="PF05175">
    <property type="entry name" value="MTS"/>
    <property type="match status" value="1"/>
</dbReference>
<dbReference type="SUPFAM" id="SSF53335">
    <property type="entry name" value="S-adenosyl-L-methionine-dependent methyltransferases"/>
    <property type="match status" value="1"/>
</dbReference>
<accession>A0A7U8I7G6</accession>
<dbReference type="InterPro" id="IPR002052">
    <property type="entry name" value="DNA_methylase_N6_adenine_CS"/>
</dbReference>
<dbReference type="NCBIfam" id="TIGR00536">
    <property type="entry name" value="hemK_fam"/>
    <property type="match status" value="1"/>
</dbReference>